<evidence type="ECO:0000259" key="13">
    <source>
        <dbReference type="PROSITE" id="PS50109"/>
    </source>
</evidence>
<organism evidence="15 16">
    <name type="scientific">Salinicoccus halodurans</name>
    <dbReference type="NCBI Taxonomy" id="407035"/>
    <lineage>
        <taxon>Bacteria</taxon>
        <taxon>Bacillati</taxon>
        <taxon>Bacillota</taxon>
        <taxon>Bacilli</taxon>
        <taxon>Bacillales</taxon>
        <taxon>Staphylococcaceae</taxon>
        <taxon>Salinicoccus</taxon>
    </lineage>
</organism>
<dbReference type="InterPro" id="IPR036890">
    <property type="entry name" value="HATPase_C_sf"/>
</dbReference>
<comment type="subcellular location">
    <subcellularLocation>
        <location evidence="2">Cell membrane</location>
        <topology evidence="2">Multi-pass membrane protein</topology>
    </subcellularLocation>
</comment>
<evidence type="ECO:0000313" key="15">
    <source>
        <dbReference type="EMBL" id="SFK59919.1"/>
    </source>
</evidence>
<dbReference type="SUPFAM" id="SSF55874">
    <property type="entry name" value="ATPase domain of HSP90 chaperone/DNA topoisomerase II/histidine kinase"/>
    <property type="match status" value="1"/>
</dbReference>
<evidence type="ECO:0000256" key="8">
    <source>
        <dbReference type="ARBA" id="ARBA00022777"/>
    </source>
</evidence>
<dbReference type="InterPro" id="IPR004358">
    <property type="entry name" value="Sig_transdc_His_kin-like_C"/>
</dbReference>
<dbReference type="EC" id="2.7.13.3" evidence="3"/>
<gene>
    <name evidence="15" type="ORF">SAMN05216235_0717</name>
</gene>
<dbReference type="SMART" id="SM00387">
    <property type="entry name" value="HATPase_c"/>
    <property type="match status" value="1"/>
</dbReference>
<keyword evidence="5" id="KW-0597">Phosphoprotein</keyword>
<evidence type="ECO:0000259" key="14">
    <source>
        <dbReference type="PROSITE" id="PS50885"/>
    </source>
</evidence>
<dbReference type="InterPro" id="IPR003594">
    <property type="entry name" value="HATPase_dom"/>
</dbReference>
<evidence type="ECO:0000256" key="10">
    <source>
        <dbReference type="ARBA" id="ARBA00023012"/>
    </source>
</evidence>
<dbReference type="PROSITE" id="PS50109">
    <property type="entry name" value="HIS_KIN"/>
    <property type="match status" value="1"/>
</dbReference>
<keyword evidence="6" id="KW-0808">Transferase</keyword>
<sequence length="565" mass="65066">MKVLNSVVTKLWLTIILIVTTVLIILSVILSMYFRNYMLNSTEALLEEEISRAEEIVLSRHDNQDFDSTLLREDNLIIYRDGQMISQQSSTDREIFSRIIEGGGEGNTFLLDDIGGHDYMVRVSNLSGFFDEDMAIIKYRDLEDINESMTAVTMIILASGFVLFLITTSFAFFLINRITRPLINLKNAAFRTAKGKYNTIETKSRDEIGELTLAFNKMNNDIQNNIEQIEHEKNLREQIFTSINEGVLYFDREVKLIYSNQKGNLLYDYLKSQPDTFEHFHNDIREIAQYRRPAVERVEIKDRHMQFSYTPVEQDHELFGVILLIRDITEEVNTEKMRSEFIANVSHELKTPMVMLSGYSEALIDDIVTGPDEIKEMAGIIKDESDRMNTMVNELITIARMDTGSDFFNIDENDFGDLLEKLAARFRHEMQENGISFTVDTHDSNLLFNFDYDKINQVLTNLLDNAIRYTSEGDGIKIDVTEAGRFAIIEVSDTGAGILPEHQERVFERFYKVDESRTRGKHGTGLGLYIVRSIIHRHNGTIELESEFGSGTTFRIVLPKTNEER</sequence>
<dbReference type="InterPro" id="IPR050351">
    <property type="entry name" value="BphY/WalK/GraS-like"/>
</dbReference>
<proteinExistence type="predicted"/>
<evidence type="ECO:0000256" key="9">
    <source>
        <dbReference type="ARBA" id="ARBA00022840"/>
    </source>
</evidence>
<evidence type="ECO:0000256" key="12">
    <source>
        <dbReference type="SAM" id="Phobius"/>
    </source>
</evidence>
<dbReference type="SUPFAM" id="SSF47384">
    <property type="entry name" value="Homodimeric domain of signal transducing histidine kinase"/>
    <property type="match status" value="1"/>
</dbReference>
<dbReference type="InterPro" id="IPR005467">
    <property type="entry name" value="His_kinase_dom"/>
</dbReference>
<dbReference type="SUPFAM" id="SSF158472">
    <property type="entry name" value="HAMP domain-like"/>
    <property type="match status" value="1"/>
</dbReference>
<dbReference type="FunFam" id="3.30.565.10:FF:000006">
    <property type="entry name" value="Sensor histidine kinase WalK"/>
    <property type="match status" value="1"/>
</dbReference>
<dbReference type="Gene3D" id="1.10.287.130">
    <property type="match status" value="1"/>
</dbReference>
<dbReference type="AlphaFoldDB" id="A0AA94HCX4"/>
<evidence type="ECO:0000256" key="6">
    <source>
        <dbReference type="ARBA" id="ARBA00022679"/>
    </source>
</evidence>
<name>A0AA94HCX4_9STAP</name>
<feature type="domain" description="HAMP" evidence="14">
    <location>
        <begin position="176"/>
        <end position="227"/>
    </location>
</feature>
<comment type="caution">
    <text evidence="15">The sequence shown here is derived from an EMBL/GenBank/DDBJ whole genome shotgun (WGS) entry which is preliminary data.</text>
</comment>
<reference evidence="15 16" key="1">
    <citation type="submission" date="2016-10" db="EMBL/GenBank/DDBJ databases">
        <authorList>
            <person name="Varghese N."/>
            <person name="Submissions S."/>
        </authorList>
    </citation>
    <scope>NUCLEOTIDE SEQUENCE [LARGE SCALE GENOMIC DNA]</scope>
    <source>
        <strain evidence="15 16">CGMCC 1.6501</strain>
    </source>
</reference>
<dbReference type="RefSeq" id="WP_200795311.1">
    <property type="nucleotide sequence ID" value="NZ_CP011366.1"/>
</dbReference>
<dbReference type="CDD" id="cd00075">
    <property type="entry name" value="HATPase"/>
    <property type="match status" value="1"/>
</dbReference>
<feature type="domain" description="Histidine kinase" evidence="13">
    <location>
        <begin position="344"/>
        <end position="562"/>
    </location>
</feature>
<dbReference type="PRINTS" id="PR00344">
    <property type="entry name" value="BCTRLSENSOR"/>
</dbReference>
<dbReference type="GO" id="GO:0000155">
    <property type="term" value="F:phosphorelay sensor kinase activity"/>
    <property type="evidence" value="ECO:0007669"/>
    <property type="project" value="InterPro"/>
</dbReference>
<dbReference type="PROSITE" id="PS50885">
    <property type="entry name" value="HAMP"/>
    <property type="match status" value="1"/>
</dbReference>
<feature type="transmembrane region" description="Helical" evidence="12">
    <location>
        <begin position="12"/>
        <end position="34"/>
    </location>
</feature>
<keyword evidence="12" id="KW-0812">Transmembrane</keyword>
<dbReference type="GO" id="GO:0005886">
    <property type="term" value="C:plasma membrane"/>
    <property type="evidence" value="ECO:0007669"/>
    <property type="project" value="UniProtKB-SubCell"/>
</dbReference>
<dbReference type="InterPro" id="IPR003661">
    <property type="entry name" value="HisK_dim/P_dom"/>
</dbReference>
<evidence type="ECO:0000256" key="5">
    <source>
        <dbReference type="ARBA" id="ARBA00022553"/>
    </source>
</evidence>
<evidence type="ECO:0000256" key="1">
    <source>
        <dbReference type="ARBA" id="ARBA00000085"/>
    </source>
</evidence>
<dbReference type="InterPro" id="IPR003660">
    <property type="entry name" value="HAMP_dom"/>
</dbReference>
<accession>A0AA94HCX4</accession>
<dbReference type="GO" id="GO:0030295">
    <property type="term" value="F:protein kinase activator activity"/>
    <property type="evidence" value="ECO:0007669"/>
    <property type="project" value="TreeGrafter"/>
</dbReference>
<dbReference type="Proteomes" id="UP000183090">
    <property type="component" value="Unassembled WGS sequence"/>
</dbReference>
<dbReference type="PANTHER" id="PTHR42878:SF3">
    <property type="entry name" value="HISTIDINE PROTEIN KINASE SAES"/>
    <property type="match status" value="1"/>
</dbReference>
<dbReference type="GO" id="GO:0007234">
    <property type="term" value="P:osmosensory signaling via phosphorelay pathway"/>
    <property type="evidence" value="ECO:0007669"/>
    <property type="project" value="TreeGrafter"/>
</dbReference>
<keyword evidence="4" id="KW-1003">Cell membrane</keyword>
<dbReference type="CDD" id="cd06225">
    <property type="entry name" value="HAMP"/>
    <property type="match status" value="1"/>
</dbReference>
<keyword evidence="12" id="KW-1133">Transmembrane helix</keyword>
<dbReference type="InterPro" id="IPR036097">
    <property type="entry name" value="HisK_dim/P_sf"/>
</dbReference>
<keyword evidence="7" id="KW-0547">Nucleotide-binding</keyword>
<keyword evidence="11 12" id="KW-0472">Membrane</keyword>
<keyword evidence="10" id="KW-0902">Two-component regulatory system</keyword>
<dbReference type="Gene3D" id="6.10.340.10">
    <property type="match status" value="1"/>
</dbReference>
<feature type="transmembrane region" description="Helical" evidence="12">
    <location>
        <begin position="150"/>
        <end position="175"/>
    </location>
</feature>
<dbReference type="GO" id="GO:0000156">
    <property type="term" value="F:phosphorelay response regulator activity"/>
    <property type="evidence" value="ECO:0007669"/>
    <property type="project" value="TreeGrafter"/>
</dbReference>
<evidence type="ECO:0000256" key="4">
    <source>
        <dbReference type="ARBA" id="ARBA00022475"/>
    </source>
</evidence>
<evidence type="ECO:0000256" key="2">
    <source>
        <dbReference type="ARBA" id="ARBA00004651"/>
    </source>
</evidence>
<comment type="catalytic activity">
    <reaction evidence="1">
        <text>ATP + protein L-histidine = ADP + protein N-phospho-L-histidine.</text>
        <dbReference type="EC" id="2.7.13.3"/>
    </reaction>
</comment>
<dbReference type="SMART" id="SM00304">
    <property type="entry name" value="HAMP"/>
    <property type="match status" value="1"/>
</dbReference>
<dbReference type="InterPro" id="IPR035965">
    <property type="entry name" value="PAS-like_dom_sf"/>
</dbReference>
<dbReference type="SUPFAM" id="SSF55785">
    <property type="entry name" value="PYP-like sensor domain (PAS domain)"/>
    <property type="match status" value="1"/>
</dbReference>
<dbReference type="Gene3D" id="3.30.450.20">
    <property type="entry name" value="PAS domain"/>
    <property type="match status" value="1"/>
</dbReference>
<dbReference type="SMART" id="SM00388">
    <property type="entry name" value="HisKA"/>
    <property type="match status" value="1"/>
</dbReference>
<evidence type="ECO:0000256" key="11">
    <source>
        <dbReference type="ARBA" id="ARBA00023136"/>
    </source>
</evidence>
<keyword evidence="9" id="KW-0067">ATP-binding</keyword>
<dbReference type="FunFam" id="1.10.287.130:FF:000001">
    <property type="entry name" value="Two-component sensor histidine kinase"/>
    <property type="match status" value="1"/>
</dbReference>
<keyword evidence="8 15" id="KW-0418">Kinase</keyword>
<evidence type="ECO:0000313" key="16">
    <source>
        <dbReference type="Proteomes" id="UP000183090"/>
    </source>
</evidence>
<dbReference type="Pfam" id="PF00672">
    <property type="entry name" value="HAMP"/>
    <property type="match status" value="1"/>
</dbReference>
<dbReference type="Pfam" id="PF00512">
    <property type="entry name" value="HisKA"/>
    <property type="match status" value="1"/>
</dbReference>
<dbReference type="EMBL" id="FOTB01000001">
    <property type="protein sequence ID" value="SFK59919.1"/>
    <property type="molecule type" value="Genomic_DNA"/>
</dbReference>
<evidence type="ECO:0000256" key="7">
    <source>
        <dbReference type="ARBA" id="ARBA00022741"/>
    </source>
</evidence>
<evidence type="ECO:0000256" key="3">
    <source>
        <dbReference type="ARBA" id="ARBA00012438"/>
    </source>
</evidence>
<dbReference type="Gene3D" id="3.30.565.10">
    <property type="entry name" value="Histidine kinase-like ATPase, C-terminal domain"/>
    <property type="match status" value="1"/>
</dbReference>
<dbReference type="CDD" id="cd00082">
    <property type="entry name" value="HisKA"/>
    <property type="match status" value="1"/>
</dbReference>
<dbReference type="PANTHER" id="PTHR42878">
    <property type="entry name" value="TWO-COMPONENT HISTIDINE KINASE"/>
    <property type="match status" value="1"/>
</dbReference>
<dbReference type="Pfam" id="PF02518">
    <property type="entry name" value="HATPase_c"/>
    <property type="match status" value="1"/>
</dbReference>
<protein>
    <recommendedName>
        <fullName evidence="3">histidine kinase</fullName>
        <ecNumber evidence="3">2.7.13.3</ecNumber>
    </recommendedName>
</protein>
<dbReference type="GO" id="GO:0005524">
    <property type="term" value="F:ATP binding"/>
    <property type="evidence" value="ECO:0007669"/>
    <property type="project" value="UniProtKB-KW"/>
</dbReference>